<keyword evidence="4" id="KW-1185">Reference proteome</keyword>
<dbReference type="InterPro" id="IPR014710">
    <property type="entry name" value="RmlC-like_jellyroll"/>
</dbReference>
<feature type="transmembrane region" description="Helical" evidence="1">
    <location>
        <begin position="339"/>
        <end position="359"/>
    </location>
</feature>
<dbReference type="InterPro" id="IPR018490">
    <property type="entry name" value="cNMP-bd_dom_sf"/>
</dbReference>
<feature type="transmembrane region" description="Helical" evidence="1">
    <location>
        <begin position="165"/>
        <end position="182"/>
    </location>
</feature>
<dbReference type="PROSITE" id="PS50042">
    <property type="entry name" value="CNMP_BINDING_3"/>
    <property type="match status" value="1"/>
</dbReference>
<accession>A0ABX8GRK7</accession>
<dbReference type="SUPFAM" id="SSF48371">
    <property type="entry name" value="ARM repeat"/>
    <property type="match status" value="1"/>
</dbReference>
<dbReference type="CDD" id="cd00038">
    <property type="entry name" value="CAP_ED"/>
    <property type="match status" value="1"/>
</dbReference>
<dbReference type="InterPro" id="IPR011989">
    <property type="entry name" value="ARM-like"/>
</dbReference>
<proteinExistence type="predicted"/>
<evidence type="ECO:0000256" key="1">
    <source>
        <dbReference type="SAM" id="Phobius"/>
    </source>
</evidence>
<feature type="transmembrane region" description="Helical" evidence="1">
    <location>
        <begin position="247"/>
        <end position="267"/>
    </location>
</feature>
<dbReference type="InterPro" id="IPR036259">
    <property type="entry name" value="MFS_trans_sf"/>
</dbReference>
<feature type="transmembrane region" description="Helical" evidence="1">
    <location>
        <begin position="120"/>
        <end position="144"/>
    </location>
</feature>
<evidence type="ECO:0000313" key="3">
    <source>
        <dbReference type="EMBL" id="QWG06204.1"/>
    </source>
</evidence>
<feature type="domain" description="Cyclic nucleotide-binding" evidence="2">
    <location>
        <begin position="993"/>
        <end position="1108"/>
    </location>
</feature>
<evidence type="ECO:0000259" key="2">
    <source>
        <dbReference type="PROSITE" id="PS50042"/>
    </source>
</evidence>
<dbReference type="Gene3D" id="1.25.10.10">
    <property type="entry name" value="Leucine-rich Repeat Variant"/>
    <property type="match status" value="1"/>
</dbReference>
<feature type="transmembrane region" description="Helical" evidence="1">
    <location>
        <begin position="32"/>
        <end position="54"/>
    </location>
</feature>
<sequence length="1124" mass="129566">MNIIASRIYYYLPKKNIFSKLSQLLNKDNSNWLSLFFAAEGAAIAIAFSVTYTLLFKERAVDNLPFAFMFSGVSILLIARLFAYLERRLRVEHLNAAYSLLKILTALLIGYLSIGKPDYLGILSLIVCVKALIFFEDCTYWAIVEHIYSNPNEMKAFDKAKSFKIVFKLTGFLIVLVGSKFASIQAMSFWIAPIYVIAGWGLWQVLSSDKVKKRLEKYHDTVTRPSRKFTPESFWAFGITNPYVFKLGLLTFCIASVWAIVEFFFMIDLRMTLYTPTKGIYALALLLIISYAIVSVVQPFLNARKLQDIGIKKLLQFTPIILLIIVSCTYLFIKFSPSKVPIFLALVAIAFIFTRHVIFSTITPSLLRPIQSKHRGFTFGILRGFFSSIGLFFAGVLLWIIDVDRPFDEGQIILWILVSLLILWWLTAKIVSRDYRVIIRRAFLLRDMESYEIATHDKEVSRLLASKLTSKLPEDIIYALEANTVINPKKNEAIILHMLRHPDSAIRYFSIDFSQNNLTEKVAETIKNIALYDDDPKVKKKAIVSTCKYDPTFIHQVIDWIDDKEDEIKKGALYGLLSSESEEQRNIALNYIKASVKSEDIHTALFALEVLAKVSPLESEPYIFDALLSSDDLLIERSIEVAAIVKSPTHLPLLISLLKESKFNDTILRTLIAYGEDCLDIIENELFVNKRREDIYLITLCKALGKIDAPKSYEILWLLVDYPWPFMRMAAYNALKRLKYRPKCKSDFDLLNKHLERFFSNYYWLCNAIYVLKHEKPFRAMLSKALNEELVLIEENIRTIQEFLIVGKGEQLYRKTDSEHKQFDISDQESLLQNAEIEKNLWKTMPSSIYQKLIIVLGYYDLEAKMQKLGDYYSSNLVDPLSITLGIIRPFSYNRPLFNTWTKITALISVRDSMSPSLLKYIGQILNKDNIKLIEPALISLKRIEDYQDISVSKVLDELVTPDRKKWLMGILNEGTKPLLELEKVILLKSTNLFRETPEHVLVDIASIMHEVRIPRDSTIFRKGEESKEMYIIYEGEVKLHDGNFTFSNLMNRDLFGDLSILDSSPRTLSATTTKDSVLLRIEQDDFLALMGYRRSLMQGIMKVLGQRIRNKEHNFANFTKEKM</sequence>
<dbReference type="Pfam" id="PF00027">
    <property type="entry name" value="cNMP_binding"/>
    <property type="match status" value="1"/>
</dbReference>
<feature type="transmembrane region" description="Helical" evidence="1">
    <location>
        <begin position="412"/>
        <end position="431"/>
    </location>
</feature>
<dbReference type="PANTHER" id="PTHR23011">
    <property type="entry name" value="CYCLIC NUCLEOTIDE-BINDING DOMAIN CONTAINING PROTEIN"/>
    <property type="match status" value="1"/>
</dbReference>
<dbReference type="InterPro" id="IPR016024">
    <property type="entry name" value="ARM-type_fold"/>
</dbReference>
<gene>
    <name evidence="3" type="ORF">KM029_12725</name>
</gene>
<dbReference type="PANTHER" id="PTHR23011:SF28">
    <property type="entry name" value="CYCLIC NUCLEOTIDE-BINDING DOMAIN CONTAINING PROTEIN"/>
    <property type="match status" value="1"/>
</dbReference>
<feature type="transmembrane region" description="Helical" evidence="1">
    <location>
        <begin position="380"/>
        <end position="400"/>
    </location>
</feature>
<feature type="transmembrane region" description="Helical" evidence="1">
    <location>
        <begin position="188"/>
        <end position="206"/>
    </location>
</feature>
<protein>
    <submittedName>
        <fullName evidence="3">Cyclic nucleotide-binding domain-containing protein</fullName>
    </submittedName>
</protein>
<keyword evidence="1" id="KW-0472">Membrane</keyword>
<feature type="transmembrane region" description="Helical" evidence="1">
    <location>
        <begin position="66"/>
        <end position="85"/>
    </location>
</feature>
<feature type="transmembrane region" description="Helical" evidence="1">
    <location>
        <begin position="279"/>
        <end position="302"/>
    </location>
</feature>
<dbReference type="InterPro" id="IPR000595">
    <property type="entry name" value="cNMP-bd_dom"/>
</dbReference>
<evidence type="ECO:0000313" key="4">
    <source>
        <dbReference type="Proteomes" id="UP000682802"/>
    </source>
</evidence>
<organism evidence="3 4">
    <name type="scientific">Flammeovirga kamogawensis</name>
    <dbReference type="NCBI Taxonomy" id="373891"/>
    <lineage>
        <taxon>Bacteria</taxon>
        <taxon>Pseudomonadati</taxon>
        <taxon>Bacteroidota</taxon>
        <taxon>Cytophagia</taxon>
        <taxon>Cytophagales</taxon>
        <taxon>Flammeovirgaceae</taxon>
        <taxon>Flammeovirga</taxon>
    </lineage>
</organism>
<name>A0ABX8GRK7_9BACT</name>
<feature type="transmembrane region" description="Helical" evidence="1">
    <location>
        <begin position="314"/>
        <end position="333"/>
    </location>
</feature>
<dbReference type="RefSeq" id="WP_144073632.1">
    <property type="nucleotide sequence ID" value="NZ_CP076128.1"/>
</dbReference>
<keyword evidence="1" id="KW-0812">Transmembrane</keyword>
<dbReference type="Gene3D" id="2.60.120.10">
    <property type="entry name" value="Jelly Rolls"/>
    <property type="match status" value="1"/>
</dbReference>
<dbReference type="SUPFAM" id="SSF103473">
    <property type="entry name" value="MFS general substrate transporter"/>
    <property type="match status" value="1"/>
</dbReference>
<dbReference type="Proteomes" id="UP000682802">
    <property type="component" value="Chromosome 1"/>
</dbReference>
<keyword evidence="1" id="KW-1133">Transmembrane helix</keyword>
<reference evidence="3 4" key="1">
    <citation type="submission" date="2021-05" db="EMBL/GenBank/DDBJ databases">
        <title>Comparative genomic studies on the polysaccharide-degrading batcterial strains of the Flammeovirga genus.</title>
        <authorList>
            <person name="Zewei F."/>
            <person name="Zheng Z."/>
            <person name="Yu L."/>
            <person name="Ruyue G."/>
            <person name="Yanhong M."/>
            <person name="Yuanyuan C."/>
            <person name="Jingyan G."/>
            <person name="Wenjun H."/>
        </authorList>
    </citation>
    <scope>NUCLEOTIDE SEQUENCE [LARGE SCALE GENOMIC DNA]</scope>
    <source>
        <strain evidence="3 4">YS10</strain>
    </source>
</reference>
<dbReference type="SUPFAM" id="SSF51206">
    <property type="entry name" value="cAMP-binding domain-like"/>
    <property type="match status" value="1"/>
</dbReference>
<dbReference type="EMBL" id="CP076128">
    <property type="protein sequence ID" value="QWG06204.1"/>
    <property type="molecule type" value="Genomic_DNA"/>
</dbReference>
<feature type="transmembrane region" description="Helical" evidence="1">
    <location>
        <begin position="97"/>
        <end position="114"/>
    </location>
</feature>
<dbReference type="SMART" id="SM00100">
    <property type="entry name" value="cNMP"/>
    <property type="match status" value="1"/>
</dbReference>